<keyword evidence="2" id="KW-0472">Membrane</keyword>
<keyword evidence="2" id="KW-1133">Transmembrane helix</keyword>
<organism evidence="3 4">
    <name type="scientific">Pilimelia anulata</name>
    <dbReference type="NCBI Taxonomy" id="53371"/>
    <lineage>
        <taxon>Bacteria</taxon>
        <taxon>Bacillati</taxon>
        <taxon>Actinomycetota</taxon>
        <taxon>Actinomycetes</taxon>
        <taxon>Micromonosporales</taxon>
        <taxon>Micromonosporaceae</taxon>
        <taxon>Pilimelia</taxon>
    </lineage>
</organism>
<dbReference type="Proteomes" id="UP000649739">
    <property type="component" value="Unassembled WGS sequence"/>
</dbReference>
<feature type="region of interest" description="Disordered" evidence="1">
    <location>
        <begin position="341"/>
        <end position="360"/>
    </location>
</feature>
<dbReference type="AlphaFoldDB" id="A0A8J3B166"/>
<feature type="transmembrane region" description="Helical" evidence="2">
    <location>
        <begin position="75"/>
        <end position="93"/>
    </location>
</feature>
<comment type="caution">
    <text evidence="3">The sequence shown here is derived from an EMBL/GenBank/DDBJ whole genome shotgun (WGS) entry which is preliminary data.</text>
</comment>
<accession>A0A8J3B166</accession>
<protein>
    <submittedName>
        <fullName evidence="3">Uncharacterized protein</fullName>
    </submittedName>
</protein>
<evidence type="ECO:0000313" key="4">
    <source>
        <dbReference type="Proteomes" id="UP000649739"/>
    </source>
</evidence>
<proteinExistence type="predicted"/>
<evidence type="ECO:0000256" key="1">
    <source>
        <dbReference type="SAM" id="MobiDB-lite"/>
    </source>
</evidence>
<feature type="transmembrane region" description="Helical" evidence="2">
    <location>
        <begin position="219"/>
        <end position="242"/>
    </location>
</feature>
<reference evidence="3" key="1">
    <citation type="journal article" date="2014" name="Int. J. Syst. Evol. Microbiol.">
        <title>Complete genome sequence of Corynebacterium casei LMG S-19264T (=DSM 44701T), isolated from a smear-ripened cheese.</title>
        <authorList>
            <consortium name="US DOE Joint Genome Institute (JGI-PGF)"/>
            <person name="Walter F."/>
            <person name="Albersmeier A."/>
            <person name="Kalinowski J."/>
            <person name="Ruckert C."/>
        </authorList>
    </citation>
    <scope>NUCLEOTIDE SEQUENCE</scope>
    <source>
        <strain evidence="3">JCM 3090</strain>
    </source>
</reference>
<feature type="transmembrane region" description="Helical" evidence="2">
    <location>
        <begin position="167"/>
        <end position="188"/>
    </location>
</feature>
<feature type="transmembrane region" description="Helical" evidence="2">
    <location>
        <begin position="254"/>
        <end position="274"/>
    </location>
</feature>
<feature type="transmembrane region" description="Helical" evidence="2">
    <location>
        <begin position="114"/>
        <end position="134"/>
    </location>
</feature>
<dbReference type="EMBL" id="BMQB01000001">
    <property type="protein sequence ID" value="GGJ75215.1"/>
    <property type="molecule type" value="Genomic_DNA"/>
</dbReference>
<evidence type="ECO:0000313" key="3">
    <source>
        <dbReference type="EMBL" id="GGJ75215.1"/>
    </source>
</evidence>
<sequence>MSAVLAAAPDPSCVLRPLGCAGDVVGGAVGSAASAGWDAVAQSSANGAVKMLEFFAKSFSGFPTVDFGNEGVRSVYAMCLGIAAVIAVLTMLVQTARTAFTGDGNPVSQAFVGLGKALIAFMTTLAVASAAVVASDEVTDAIVRIGFGDSAGLRDKLTKVFAFRPDITGTLLLVLGVLGILLVLALWVELLLRNAALTLLIAVSPIAAVGQMSDTTKGWWAKTVSAAIQLTILKPVIAVAFVIGLKLFGQADALGSLLTGMTTLTLAVAAWWLIARFMPFTSVTAGSGGGLAAMVGFGSNATNRGGGPAQGVDPDQFSQAAEARTMAAHSSRAGASAGKAGAAAGASGASGSGAAAGAGAAGAATGGAAVAAFAVKAGLDGAQKTVNSMANRSEQMAGHAGLDGQPHANPAGYPRHASPQWPGHHNTPPVHADEFSPDDDGGDLRADPAPPPVRRNEPGPVRHQRAAPSSPVEEQRSWDQ</sequence>
<feature type="region of interest" description="Disordered" evidence="1">
    <location>
        <begin position="394"/>
        <end position="480"/>
    </location>
</feature>
<gene>
    <name evidence="3" type="ORF">GCM10010123_01500</name>
</gene>
<keyword evidence="2" id="KW-0812">Transmembrane</keyword>
<name>A0A8J3B166_9ACTN</name>
<reference evidence="3" key="2">
    <citation type="submission" date="2020-09" db="EMBL/GenBank/DDBJ databases">
        <authorList>
            <person name="Sun Q."/>
            <person name="Ohkuma M."/>
        </authorList>
    </citation>
    <scope>NUCLEOTIDE SEQUENCE</scope>
    <source>
        <strain evidence="3">JCM 3090</strain>
    </source>
</reference>
<feature type="compositionally biased region" description="Gly residues" evidence="1">
    <location>
        <begin position="348"/>
        <end position="360"/>
    </location>
</feature>
<evidence type="ECO:0000256" key="2">
    <source>
        <dbReference type="SAM" id="Phobius"/>
    </source>
</evidence>
<keyword evidence="4" id="KW-1185">Reference proteome</keyword>